<dbReference type="AlphaFoldDB" id="A0A0C2KJD3"/>
<feature type="transmembrane region" description="Helical" evidence="1">
    <location>
        <begin position="20"/>
        <end position="39"/>
    </location>
</feature>
<sequence>MRDEPGSSHATGRRNVESLYVVFLSAVFGLVLFTAFGYVSAICNVKEDAETLDKCSVVLQNCLPGHPQRARALCGLAKSLFERFQELGIIDDLDQFVLEFCSPGYPYRSLSSSDLACSLRARFLQLGAMHGLEWPSLSNELRWDSVPEAIPIAPLH</sequence>
<keyword evidence="1" id="KW-0472">Membrane</keyword>
<evidence type="ECO:0000256" key="1">
    <source>
        <dbReference type="SAM" id="Phobius"/>
    </source>
</evidence>
<protein>
    <submittedName>
        <fullName evidence="2">Uncharacterized protein</fullName>
    </submittedName>
</protein>
<organism evidence="2 3">
    <name type="scientific">Hydnomerulius pinastri MD-312</name>
    <dbReference type="NCBI Taxonomy" id="994086"/>
    <lineage>
        <taxon>Eukaryota</taxon>
        <taxon>Fungi</taxon>
        <taxon>Dikarya</taxon>
        <taxon>Basidiomycota</taxon>
        <taxon>Agaricomycotina</taxon>
        <taxon>Agaricomycetes</taxon>
        <taxon>Agaricomycetidae</taxon>
        <taxon>Boletales</taxon>
        <taxon>Boletales incertae sedis</taxon>
        <taxon>Leucogyrophana</taxon>
    </lineage>
</organism>
<reference evidence="2 3" key="1">
    <citation type="submission" date="2014-04" db="EMBL/GenBank/DDBJ databases">
        <title>Evolutionary Origins and Diversification of the Mycorrhizal Mutualists.</title>
        <authorList>
            <consortium name="DOE Joint Genome Institute"/>
            <consortium name="Mycorrhizal Genomics Consortium"/>
            <person name="Kohler A."/>
            <person name="Kuo A."/>
            <person name="Nagy L.G."/>
            <person name="Floudas D."/>
            <person name="Copeland A."/>
            <person name="Barry K.W."/>
            <person name="Cichocki N."/>
            <person name="Veneault-Fourrey C."/>
            <person name="LaButti K."/>
            <person name="Lindquist E.A."/>
            <person name="Lipzen A."/>
            <person name="Lundell T."/>
            <person name="Morin E."/>
            <person name="Murat C."/>
            <person name="Riley R."/>
            <person name="Ohm R."/>
            <person name="Sun H."/>
            <person name="Tunlid A."/>
            <person name="Henrissat B."/>
            <person name="Grigoriev I.V."/>
            <person name="Hibbett D.S."/>
            <person name="Martin F."/>
        </authorList>
    </citation>
    <scope>NUCLEOTIDE SEQUENCE [LARGE SCALE GENOMIC DNA]</scope>
    <source>
        <strain evidence="2 3">MD-312</strain>
    </source>
</reference>
<evidence type="ECO:0000313" key="3">
    <source>
        <dbReference type="Proteomes" id="UP000053820"/>
    </source>
</evidence>
<keyword evidence="1" id="KW-0812">Transmembrane</keyword>
<keyword evidence="3" id="KW-1185">Reference proteome</keyword>
<dbReference type="Proteomes" id="UP000053820">
    <property type="component" value="Unassembled WGS sequence"/>
</dbReference>
<gene>
    <name evidence="2" type="ORF">HYDPIDRAFT_171670</name>
</gene>
<dbReference type="OrthoDB" id="3224744at2759"/>
<evidence type="ECO:0000313" key="2">
    <source>
        <dbReference type="EMBL" id="KIJ57487.1"/>
    </source>
</evidence>
<proteinExistence type="predicted"/>
<dbReference type="HOGENOM" id="CLU_1686842_0_0_1"/>
<dbReference type="EMBL" id="KN840346">
    <property type="protein sequence ID" value="KIJ57487.1"/>
    <property type="molecule type" value="Genomic_DNA"/>
</dbReference>
<accession>A0A0C2KJD3</accession>
<name>A0A0C2KJD3_9AGAM</name>
<keyword evidence="1" id="KW-1133">Transmembrane helix</keyword>